<dbReference type="InterPro" id="IPR036523">
    <property type="entry name" value="SurE-like_sf"/>
</dbReference>
<evidence type="ECO:0000256" key="1">
    <source>
        <dbReference type="ARBA" id="ARBA00000815"/>
    </source>
</evidence>
<feature type="domain" description="Survival protein SurE-like phosphatase/nucleotidase" evidence="6">
    <location>
        <begin position="13"/>
        <end position="206"/>
    </location>
</feature>
<dbReference type="EC" id="3.1.3.5" evidence="3"/>
<dbReference type="RefSeq" id="WP_394831145.1">
    <property type="nucleotide sequence ID" value="NZ_CP089929.1"/>
</dbReference>
<dbReference type="InterPro" id="IPR030048">
    <property type="entry name" value="SurE"/>
</dbReference>
<comment type="similarity">
    <text evidence="2">Belongs to the SurE nucleotidase family.</text>
</comment>
<dbReference type="SUPFAM" id="SSF64167">
    <property type="entry name" value="SurE-like"/>
    <property type="match status" value="1"/>
</dbReference>
<dbReference type="PANTHER" id="PTHR30457:SF0">
    <property type="entry name" value="PHOSPHATASE, PUTATIVE (AFU_ORTHOLOGUE AFUA_4G01070)-RELATED"/>
    <property type="match status" value="1"/>
</dbReference>
<keyword evidence="4" id="KW-0479">Metal-binding</keyword>
<evidence type="ECO:0000256" key="4">
    <source>
        <dbReference type="ARBA" id="ARBA00022723"/>
    </source>
</evidence>
<dbReference type="Gene3D" id="3.40.1210.10">
    <property type="entry name" value="Survival protein SurE-like phosphatase/nucleotidase"/>
    <property type="match status" value="1"/>
</dbReference>
<dbReference type="EMBL" id="CP089983">
    <property type="protein sequence ID" value="WXB01530.1"/>
    <property type="molecule type" value="Genomic_DNA"/>
</dbReference>
<evidence type="ECO:0000313" key="8">
    <source>
        <dbReference type="Proteomes" id="UP001374803"/>
    </source>
</evidence>
<accession>A0ABZ2KX36</accession>
<gene>
    <name evidence="7" type="ORF">LVJ94_32000</name>
</gene>
<sequence length="275" mass="28541">MTTPRAAPRPLKILLSNDDGYSDPGLQAMKRGLRAAGHSVTVAAPAQDRSGSSVSVTGPAPVNVTTQADGDLAVEGSPATSVLIGLAVFEARGEKPDLVVSGPNFGFDGGPSAPYSGTLGAATAGLIRGVPSIAVMADPIVRDKTDPAFIAHVERVAAFTARLIERLETKSKEGALLPQGVGLKLGYPALPTDKIAGVTLATQGKTGLFHLAYKETSPGVFSSAKLPFEPVTGDENGEVVNYRAGYITVVPFESDLTANPRARHEVRHRLGNLKP</sequence>
<keyword evidence="5" id="KW-0378">Hydrolase</keyword>
<proteinExistence type="inferred from homology"/>
<dbReference type="PANTHER" id="PTHR30457">
    <property type="entry name" value="5'-NUCLEOTIDASE SURE"/>
    <property type="match status" value="1"/>
</dbReference>
<reference evidence="7" key="1">
    <citation type="submission" date="2021-12" db="EMBL/GenBank/DDBJ databases">
        <title>Discovery of the Pendulisporaceae a myxobacterial family with distinct sporulation behavior and unique specialized metabolism.</title>
        <authorList>
            <person name="Garcia R."/>
            <person name="Popoff A."/>
            <person name="Bader C.D."/>
            <person name="Loehr J."/>
            <person name="Walesch S."/>
            <person name="Walt C."/>
            <person name="Boldt J."/>
            <person name="Bunk B."/>
            <person name="Haeckl F.J.F.P.J."/>
            <person name="Gunesch A.P."/>
            <person name="Birkelbach J."/>
            <person name="Nuebel U."/>
            <person name="Pietschmann T."/>
            <person name="Bach T."/>
            <person name="Mueller R."/>
        </authorList>
    </citation>
    <scope>NUCLEOTIDE SEQUENCE</scope>
    <source>
        <strain evidence="7">MSr11367</strain>
    </source>
</reference>
<dbReference type="Proteomes" id="UP001374803">
    <property type="component" value="Chromosome"/>
</dbReference>
<protein>
    <recommendedName>
        <fullName evidence="3">5'-nucleotidase</fullName>
        <ecNumber evidence="3">3.1.3.5</ecNumber>
    </recommendedName>
</protein>
<dbReference type="InterPro" id="IPR002828">
    <property type="entry name" value="SurE-like_Pase/nucleotidase"/>
</dbReference>
<evidence type="ECO:0000256" key="5">
    <source>
        <dbReference type="ARBA" id="ARBA00022801"/>
    </source>
</evidence>
<evidence type="ECO:0000259" key="6">
    <source>
        <dbReference type="Pfam" id="PF01975"/>
    </source>
</evidence>
<keyword evidence="8" id="KW-1185">Reference proteome</keyword>
<organism evidence="7 8">
    <name type="scientific">Pendulispora rubella</name>
    <dbReference type="NCBI Taxonomy" id="2741070"/>
    <lineage>
        <taxon>Bacteria</taxon>
        <taxon>Pseudomonadati</taxon>
        <taxon>Myxococcota</taxon>
        <taxon>Myxococcia</taxon>
        <taxon>Myxococcales</taxon>
        <taxon>Sorangiineae</taxon>
        <taxon>Pendulisporaceae</taxon>
        <taxon>Pendulispora</taxon>
    </lineage>
</organism>
<evidence type="ECO:0000313" key="7">
    <source>
        <dbReference type="EMBL" id="WXB01530.1"/>
    </source>
</evidence>
<evidence type="ECO:0000256" key="2">
    <source>
        <dbReference type="ARBA" id="ARBA00011062"/>
    </source>
</evidence>
<name>A0ABZ2KX36_9BACT</name>
<dbReference type="Pfam" id="PF01975">
    <property type="entry name" value="SurE"/>
    <property type="match status" value="1"/>
</dbReference>
<evidence type="ECO:0000256" key="3">
    <source>
        <dbReference type="ARBA" id="ARBA00012643"/>
    </source>
</evidence>
<comment type="catalytic activity">
    <reaction evidence="1">
        <text>a ribonucleoside 5'-phosphate + H2O = a ribonucleoside + phosphate</text>
        <dbReference type="Rhea" id="RHEA:12484"/>
        <dbReference type="ChEBI" id="CHEBI:15377"/>
        <dbReference type="ChEBI" id="CHEBI:18254"/>
        <dbReference type="ChEBI" id="CHEBI:43474"/>
        <dbReference type="ChEBI" id="CHEBI:58043"/>
        <dbReference type="EC" id="3.1.3.5"/>
    </reaction>
</comment>